<dbReference type="PROSITE" id="PS50157">
    <property type="entry name" value="ZINC_FINGER_C2H2_2"/>
    <property type="match status" value="1"/>
</dbReference>
<dbReference type="SMART" id="SM00355">
    <property type="entry name" value="ZnF_C2H2"/>
    <property type="match status" value="2"/>
</dbReference>
<dbReference type="Gene3D" id="3.30.160.60">
    <property type="entry name" value="Classic Zinc Finger"/>
    <property type="match status" value="1"/>
</dbReference>
<keyword evidence="1" id="KW-0863">Zinc-finger</keyword>
<dbReference type="Proteomes" id="UP000218209">
    <property type="component" value="Unassembled WGS sequence"/>
</dbReference>
<dbReference type="InterPro" id="IPR013087">
    <property type="entry name" value="Znf_C2H2_type"/>
</dbReference>
<accession>A0A1X6P721</accession>
<evidence type="ECO:0000259" key="2">
    <source>
        <dbReference type="PROSITE" id="PS50157"/>
    </source>
</evidence>
<proteinExistence type="predicted"/>
<dbReference type="PROSITE" id="PS00028">
    <property type="entry name" value="ZINC_FINGER_C2H2_1"/>
    <property type="match status" value="2"/>
</dbReference>
<keyword evidence="4" id="KW-1185">Reference proteome</keyword>
<keyword evidence="1" id="KW-0479">Metal-binding</keyword>
<organism evidence="3 4">
    <name type="scientific">Porphyra umbilicalis</name>
    <name type="common">Purple laver</name>
    <name type="synonym">Red alga</name>
    <dbReference type="NCBI Taxonomy" id="2786"/>
    <lineage>
        <taxon>Eukaryota</taxon>
        <taxon>Rhodophyta</taxon>
        <taxon>Bangiophyceae</taxon>
        <taxon>Bangiales</taxon>
        <taxon>Bangiaceae</taxon>
        <taxon>Porphyra</taxon>
    </lineage>
</organism>
<keyword evidence="1" id="KW-0862">Zinc</keyword>
<evidence type="ECO:0000313" key="4">
    <source>
        <dbReference type="Proteomes" id="UP000218209"/>
    </source>
</evidence>
<name>A0A1X6P721_PORUM</name>
<dbReference type="AlphaFoldDB" id="A0A1X6P721"/>
<reference evidence="3 4" key="1">
    <citation type="submission" date="2017-03" db="EMBL/GenBank/DDBJ databases">
        <title>WGS assembly of Porphyra umbilicalis.</title>
        <authorList>
            <person name="Brawley S.H."/>
            <person name="Blouin N.A."/>
            <person name="Ficko-Blean E."/>
            <person name="Wheeler G.L."/>
            <person name="Lohr M."/>
            <person name="Goodson H.V."/>
            <person name="Jenkins J.W."/>
            <person name="Blaby-Haas C.E."/>
            <person name="Helliwell K.E."/>
            <person name="Chan C."/>
            <person name="Marriage T."/>
            <person name="Bhattacharya D."/>
            <person name="Klein A.S."/>
            <person name="Badis Y."/>
            <person name="Brodie J."/>
            <person name="Cao Y."/>
            <person name="Collen J."/>
            <person name="Dittami S.M."/>
            <person name="Gachon C.M."/>
            <person name="Green B.R."/>
            <person name="Karpowicz S."/>
            <person name="Kim J.W."/>
            <person name="Kudahl U."/>
            <person name="Lin S."/>
            <person name="Michel G."/>
            <person name="Mittag M."/>
            <person name="Olson B.J."/>
            <person name="Pangilinan J."/>
            <person name="Peng Y."/>
            <person name="Qiu H."/>
            <person name="Shu S."/>
            <person name="Singer J.T."/>
            <person name="Smith A.G."/>
            <person name="Sprecher B.N."/>
            <person name="Wagner V."/>
            <person name="Wang W."/>
            <person name="Wang Z.-Y."/>
            <person name="Yan J."/>
            <person name="Yarish C."/>
            <person name="Zoeuner-Riek S."/>
            <person name="Zhuang Y."/>
            <person name="Zou Y."/>
            <person name="Lindquist E.A."/>
            <person name="Grimwood J."/>
            <person name="Barry K."/>
            <person name="Rokhsar D.S."/>
            <person name="Schmutz J."/>
            <person name="Stiller J.W."/>
            <person name="Grossman A.R."/>
            <person name="Prochnik S.E."/>
        </authorList>
    </citation>
    <scope>NUCLEOTIDE SEQUENCE [LARGE SCALE GENOMIC DNA]</scope>
    <source>
        <strain evidence="3">4086291</strain>
    </source>
</reference>
<dbReference type="OrthoDB" id="6077919at2759"/>
<dbReference type="GO" id="GO:0008270">
    <property type="term" value="F:zinc ion binding"/>
    <property type="evidence" value="ECO:0007669"/>
    <property type="project" value="UniProtKB-KW"/>
</dbReference>
<protein>
    <recommendedName>
        <fullName evidence="2">C2H2-type domain-containing protein</fullName>
    </recommendedName>
</protein>
<dbReference type="SUPFAM" id="SSF57667">
    <property type="entry name" value="beta-beta-alpha zinc fingers"/>
    <property type="match status" value="1"/>
</dbReference>
<evidence type="ECO:0000256" key="1">
    <source>
        <dbReference type="PROSITE-ProRule" id="PRU00042"/>
    </source>
</evidence>
<evidence type="ECO:0000313" key="3">
    <source>
        <dbReference type="EMBL" id="OSX76566.1"/>
    </source>
</evidence>
<dbReference type="EMBL" id="KV918862">
    <property type="protein sequence ID" value="OSX76566.1"/>
    <property type="molecule type" value="Genomic_DNA"/>
</dbReference>
<dbReference type="InterPro" id="IPR036236">
    <property type="entry name" value="Znf_C2H2_sf"/>
</dbReference>
<sequence length="72" mass="8556">MVVKWQCIECGATFDTPSERDNHIRADHAKYKHWCHLCLCAFKHLDTLERHERNHHLYHRHGFGSGAGERNF</sequence>
<gene>
    <name evidence="3" type="ORF">BU14_0185s0026</name>
</gene>
<feature type="domain" description="C2H2-type" evidence="2">
    <location>
        <begin position="5"/>
        <end position="33"/>
    </location>
</feature>